<evidence type="ECO:0000256" key="8">
    <source>
        <dbReference type="RuleBase" id="RU368020"/>
    </source>
</evidence>
<comment type="function">
    <text evidence="8">Ferredoxins are iron-sulfur proteins that transfer electrons in a wide variety of metabolic reactions.</text>
</comment>
<accession>A0A0S2HZZ0</accession>
<keyword evidence="7 8" id="KW-0411">Iron-sulfur</keyword>
<dbReference type="OrthoDB" id="9813230at2"/>
<proteinExistence type="predicted"/>
<evidence type="ECO:0000256" key="1">
    <source>
        <dbReference type="ARBA" id="ARBA00001966"/>
    </source>
</evidence>
<dbReference type="AlphaFoldDB" id="A0A0S2HZZ0"/>
<sequence length="71" mass="7812">MKTVLLNRKKCIGCAICADLFPDVFFMDEEDGKACLTGQLRSTGKQKLQQPDDPEIVQVADKCPVNAIDVV</sequence>
<evidence type="ECO:0000256" key="6">
    <source>
        <dbReference type="ARBA" id="ARBA00023004"/>
    </source>
</evidence>
<keyword evidence="2 8" id="KW-0813">Transport</keyword>
<dbReference type="EMBL" id="CP013118">
    <property type="protein sequence ID" value="ALO15642.1"/>
    <property type="molecule type" value="Genomic_DNA"/>
</dbReference>
<dbReference type="RefSeq" id="WP_057953081.1">
    <property type="nucleotide sequence ID" value="NZ_CP013118.1"/>
</dbReference>
<evidence type="ECO:0000313" key="10">
    <source>
        <dbReference type="EMBL" id="ALO15642.1"/>
    </source>
</evidence>
<dbReference type="PANTHER" id="PTHR39163:SF1">
    <property type="entry name" value="FERREDOXIN"/>
    <property type="match status" value="1"/>
</dbReference>
<reference evidence="10 11" key="1">
    <citation type="submission" date="2015-11" db="EMBL/GenBank/DDBJ databases">
        <title>Description and complete genome sequence of a novel strain predominating in hypersaline microbial mats and representing a new family of the Bacteriodetes phylum.</title>
        <authorList>
            <person name="Spring S."/>
            <person name="Bunk B."/>
            <person name="Sproer C."/>
            <person name="Klenk H.-P."/>
        </authorList>
    </citation>
    <scope>NUCLEOTIDE SEQUENCE [LARGE SCALE GENOMIC DNA]</scope>
    <source>
        <strain evidence="10 11">L21-Spi-D4</strain>
    </source>
</reference>
<dbReference type="SUPFAM" id="SSF54862">
    <property type="entry name" value="4Fe-4S ferredoxins"/>
    <property type="match status" value="1"/>
</dbReference>
<dbReference type="InterPro" id="IPR017896">
    <property type="entry name" value="4Fe4S_Fe-S-bd"/>
</dbReference>
<comment type="cofactor">
    <cofactor evidence="1">
        <name>[4Fe-4S] cluster</name>
        <dbReference type="ChEBI" id="CHEBI:49883"/>
    </cofactor>
</comment>
<organism evidence="10 11">
    <name type="scientific">Salinivirga cyanobacteriivorans</name>
    <dbReference type="NCBI Taxonomy" id="1307839"/>
    <lineage>
        <taxon>Bacteria</taxon>
        <taxon>Pseudomonadati</taxon>
        <taxon>Bacteroidota</taxon>
        <taxon>Bacteroidia</taxon>
        <taxon>Bacteroidales</taxon>
        <taxon>Salinivirgaceae</taxon>
        <taxon>Salinivirga</taxon>
    </lineage>
</organism>
<dbReference type="Pfam" id="PF13459">
    <property type="entry name" value="Fer4_15"/>
    <property type="match status" value="1"/>
</dbReference>
<keyword evidence="5 8" id="KW-0249">Electron transport</keyword>
<evidence type="ECO:0000256" key="2">
    <source>
        <dbReference type="ARBA" id="ARBA00022448"/>
    </source>
</evidence>
<evidence type="ECO:0000259" key="9">
    <source>
        <dbReference type="PROSITE" id="PS51379"/>
    </source>
</evidence>
<keyword evidence="11" id="KW-1185">Reference proteome</keyword>
<evidence type="ECO:0000256" key="4">
    <source>
        <dbReference type="ARBA" id="ARBA00022723"/>
    </source>
</evidence>
<dbReference type="KEGG" id="blq:L21SP5_02003"/>
<dbReference type="Proteomes" id="UP000064893">
    <property type="component" value="Chromosome"/>
</dbReference>
<keyword evidence="3" id="KW-0004">4Fe-4S</keyword>
<dbReference type="STRING" id="1307839.L21SP5_02003"/>
<name>A0A0S2HZZ0_9BACT</name>
<evidence type="ECO:0000256" key="7">
    <source>
        <dbReference type="ARBA" id="ARBA00023014"/>
    </source>
</evidence>
<keyword evidence="6 8" id="KW-0408">Iron</keyword>
<dbReference type="GO" id="GO:0051539">
    <property type="term" value="F:4 iron, 4 sulfur cluster binding"/>
    <property type="evidence" value="ECO:0007669"/>
    <property type="project" value="UniProtKB-KW"/>
</dbReference>
<dbReference type="PANTHER" id="PTHR39163">
    <property type="entry name" value="FERREDOXIN"/>
    <property type="match status" value="1"/>
</dbReference>
<dbReference type="PRINTS" id="PR00352">
    <property type="entry name" value="3FE4SFRDOXIN"/>
</dbReference>
<dbReference type="InterPro" id="IPR001080">
    <property type="entry name" value="3Fe4S_ferredoxin"/>
</dbReference>
<dbReference type="InterPro" id="IPR052395">
    <property type="entry name" value="ET_Ferredoxin"/>
</dbReference>
<evidence type="ECO:0000256" key="3">
    <source>
        <dbReference type="ARBA" id="ARBA00022485"/>
    </source>
</evidence>
<dbReference type="PROSITE" id="PS51379">
    <property type="entry name" value="4FE4S_FER_2"/>
    <property type="match status" value="1"/>
</dbReference>
<keyword evidence="4 8" id="KW-0479">Metal-binding</keyword>
<dbReference type="Gene3D" id="3.30.70.20">
    <property type="match status" value="1"/>
</dbReference>
<dbReference type="GO" id="GO:0009055">
    <property type="term" value="F:electron transfer activity"/>
    <property type="evidence" value="ECO:0007669"/>
    <property type="project" value="UniProtKB-UniRule"/>
</dbReference>
<evidence type="ECO:0000256" key="5">
    <source>
        <dbReference type="ARBA" id="ARBA00022982"/>
    </source>
</evidence>
<feature type="domain" description="4Fe-4S ferredoxin-type" evidence="9">
    <location>
        <begin position="2"/>
        <end position="30"/>
    </location>
</feature>
<evidence type="ECO:0000313" key="11">
    <source>
        <dbReference type="Proteomes" id="UP000064893"/>
    </source>
</evidence>
<protein>
    <recommendedName>
        <fullName evidence="8">Ferredoxin</fullName>
    </recommendedName>
</protein>
<gene>
    <name evidence="10" type="ORF">L21SP5_02003</name>
</gene>
<dbReference type="GO" id="GO:0005506">
    <property type="term" value="F:iron ion binding"/>
    <property type="evidence" value="ECO:0007669"/>
    <property type="project" value="UniProtKB-UniRule"/>
</dbReference>